<dbReference type="AlphaFoldDB" id="A0A854Q6H1"/>
<dbReference type="Proteomes" id="UP000199727">
    <property type="component" value="Unassembled WGS sequence"/>
</dbReference>
<evidence type="ECO:0000313" key="3">
    <source>
        <dbReference type="Proteomes" id="UP000199727"/>
    </source>
</evidence>
<evidence type="ECO:0000256" key="1">
    <source>
        <dbReference type="SAM" id="MobiDB-lite"/>
    </source>
</evidence>
<feature type="compositionally biased region" description="Polar residues" evidence="1">
    <location>
        <begin position="1"/>
        <end position="20"/>
    </location>
</feature>
<gene>
    <name evidence="2" type="ORF">C361_05300</name>
</gene>
<reference evidence="2 3" key="1">
    <citation type="submission" date="2017-06" db="EMBL/GenBank/DDBJ databases">
        <title>Global population genomics of the pathogenic fungus Cryptococcus neoformans var. grubii.</title>
        <authorList>
            <person name="Cuomo C."/>
            <person name="Litvintseva A."/>
            <person name="Chen Y."/>
            <person name="Young S."/>
            <person name="Zeng Q."/>
            <person name="Chapman S."/>
            <person name="Gujja S."/>
            <person name="Saif S."/>
            <person name="Birren B."/>
        </authorList>
    </citation>
    <scope>NUCLEOTIDE SEQUENCE [LARGE SCALE GENOMIC DNA]</scope>
    <source>
        <strain evidence="2 3">Tu259-1</strain>
    </source>
</reference>
<name>A0A854Q6H1_CRYNE</name>
<organism evidence="2 3">
    <name type="scientific">Cryptococcus neoformans Tu259-1</name>
    <dbReference type="NCBI Taxonomy" id="1230072"/>
    <lineage>
        <taxon>Eukaryota</taxon>
        <taxon>Fungi</taxon>
        <taxon>Dikarya</taxon>
        <taxon>Basidiomycota</taxon>
        <taxon>Agaricomycotina</taxon>
        <taxon>Tremellomycetes</taxon>
        <taxon>Tremellales</taxon>
        <taxon>Cryptococcaceae</taxon>
        <taxon>Cryptococcus</taxon>
        <taxon>Cryptococcus neoformans species complex</taxon>
    </lineage>
</organism>
<proteinExistence type="predicted"/>
<evidence type="ECO:0000313" key="2">
    <source>
        <dbReference type="EMBL" id="OXG15856.1"/>
    </source>
</evidence>
<dbReference type="EMBL" id="AMKT01000069">
    <property type="protein sequence ID" value="OXG15856.1"/>
    <property type="molecule type" value="Genomic_DNA"/>
</dbReference>
<protein>
    <submittedName>
        <fullName evidence="2">Uncharacterized protein</fullName>
    </submittedName>
</protein>
<feature type="region of interest" description="Disordered" evidence="1">
    <location>
        <begin position="1"/>
        <end position="37"/>
    </location>
</feature>
<comment type="caution">
    <text evidence="2">The sequence shown here is derived from an EMBL/GenBank/DDBJ whole genome shotgun (WGS) entry which is preliminary data.</text>
</comment>
<sequence length="71" mass="7971">MSRNTDSSTRGTELISLNGSRRNEPTESTPEDDYNAWKEASDDLTATRSIITNAENGVEHYETMIPSLKKH</sequence>
<accession>A0A854Q6H1</accession>